<dbReference type="PANTHER" id="PTHR45927">
    <property type="entry name" value="LYSM-DOMAIN RECEPTOR-LIKE KINASE-RELATED"/>
    <property type="match status" value="1"/>
</dbReference>
<reference evidence="5" key="3">
    <citation type="submission" date="2020-12" db="UniProtKB">
        <authorList>
            <consortium name="EnsemblPlants"/>
        </authorList>
    </citation>
    <scope>IDENTIFICATION</scope>
</reference>
<accession>A0A2K1K297</accession>
<keyword evidence="1" id="KW-1133">Transmembrane helix</keyword>
<feature type="chain" id="PRO_5044576382" description="LysM domain-containing protein" evidence="2">
    <location>
        <begin position="39"/>
        <end position="288"/>
    </location>
</feature>
<dbReference type="RefSeq" id="XP_073392479.1">
    <property type="nucleotide sequence ID" value="XM_073536378.1"/>
</dbReference>
<dbReference type="SMART" id="SM00257">
    <property type="entry name" value="LysM"/>
    <property type="match status" value="2"/>
</dbReference>
<dbReference type="OrthoDB" id="4062651at2759"/>
<feature type="transmembrane region" description="Helical" evidence="1">
    <location>
        <begin position="266"/>
        <end position="285"/>
    </location>
</feature>
<reference evidence="4 6" key="1">
    <citation type="journal article" date="2008" name="Science">
        <title>The Physcomitrella genome reveals evolutionary insights into the conquest of land by plants.</title>
        <authorList>
            <person name="Rensing S."/>
            <person name="Lang D."/>
            <person name="Zimmer A."/>
            <person name="Terry A."/>
            <person name="Salamov A."/>
            <person name="Shapiro H."/>
            <person name="Nishiyama T."/>
            <person name="Perroud P.-F."/>
            <person name="Lindquist E."/>
            <person name="Kamisugi Y."/>
            <person name="Tanahashi T."/>
            <person name="Sakakibara K."/>
            <person name="Fujita T."/>
            <person name="Oishi K."/>
            <person name="Shin-I T."/>
            <person name="Kuroki Y."/>
            <person name="Toyoda A."/>
            <person name="Suzuki Y."/>
            <person name="Hashimoto A."/>
            <person name="Yamaguchi K."/>
            <person name="Sugano A."/>
            <person name="Kohara Y."/>
            <person name="Fujiyama A."/>
            <person name="Anterola A."/>
            <person name="Aoki S."/>
            <person name="Ashton N."/>
            <person name="Barbazuk W.B."/>
            <person name="Barker E."/>
            <person name="Bennetzen J."/>
            <person name="Bezanilla M."/>
            <person name="Blankenship R."/>
            <person name="Cho S.H."/>
            <person name="Dutcher S."/>
            <person name="Estelle M."/>
            <person name="Fawcett J.A."/>
            <person name="Gundlach H."/>
            <person name="Hanada K."/>
            <person name="Heyl A."/>
            <person name="Hicks K.A."/>
            <person name="Hugh J."/>
            <person name="Lohr M."/>
            <person name="Mayer K."/>
            <person name="Melkozernov A."/>
            <person name="Murata T."/>
            <person name="Nelson D."/>
            <person name="Pils B."/>
            <person name="Prigge M."/>
            <person name="Reiss B."/>
            <person name="Renner T."/>
            <person name="Rombauts S."/>
            <person name="Rushton P."/>
            <person name="Sanderfoot A."/>
            <person name="Schween G."/>
            <person name="Shiu S.-H."/>
            <person name="Stueber K."/>
            <person name="Theodoulou F.L."/>
            <person name="Tu H."/>
            <person name="Van de Peer Y."/>
            <person name="Verrier P.J."/>
            <person name="Waters E."/>
            <person name="Wood A."/>
            <person name="Yang L."/>
            <person name="Cove D."/>
            <person name="Cuming A."/>
            <person name="Hasebe M."/>
            <person name="Lucas S."/>
            <person name="Mishler D.B."/>
            <person name="Reski R."/>
            <person name="Grigoriev I."/>
            <person name="Quatrano R.S."/>
            <person name="Boore J.L."/>
        </authorList>
    </citation>
    <scope>NUCLEOTIDE SEQUENCE [LARGE SCALE GENOMIC DNA]</scope>
    <source>
        <strain evidence="5 6">cv. Gransden 2004</strain>
    </source>
</reference>
<evidence type="ECO:0000259" key="3">
    <source>
        <dbReference type="SMART" id="SM00257"/>
    </source>
</evidence>
<keyword evidence="1" id="KW-0472">Membrane</keyword>
<dbReference type="EMBL" id="ABEU02000009">
    <property type="protein sequence ID" value="PNR47892.1"/>
    <property type="molecule type" value="Genomic_DNA"/>
</dbReference>
<proteinExistence type="predicted"/>
<protein>
    <recommendedName>
        <fullName evidence="3">LysM domain-containing protein</fullName>
    </recommendedName>
</protein>
<dbReference type="RefSeq" id="XP_073392480.1">
    <property type="nucleotide sequence ID" value="XM_073536379.1"/>
</dbReference>
<evidence type="ECO:0000313" key="4">
    <source>
        <dbReference type="EMBL" id="PNR47892.1"/>
    </source>
</evidence>
<dbReference type="InterPro" id="IPR036779">
    <property type="entry name" value="LysM_dom_sf"/>
</dbReference>
<dbReference type="RefSeq" id="XP_024385488.1">
    <property type="nucleotide sequence ID" value="XM_024529720.2"/>
</dbReference>
<keyword evidence="6" id="KW-1185">Reference proteome</keyword>
<dbReference type="InterPro" id="IPR052611">
    <property type="entry name" value="Plant_RLK_LysM"/>
</dbReference>
<evidence type="ECO:0000256" key="2">
    <source>
        <dbReference type="SAM" id="SignalP"/>
    </source>
</evidence>
<dbReference type="Proteomes" id="UP000006727">
    <property type="component" value="Chromosome 9"/>
</dbReference>
<dbReference type="InterPro" id="IPR056562">
    <property type="entry name" value="LysM2_CERK1_LYK3_4_5"/>
</dbReference>
<dbReference type="RefSeq" id="XP_024385484.1">
    <property type="nucleotide sequence ID" value="XM_024529716.2"/>
</dbReference>
<dbReference type="AlphaFoldDB" id="A0A2K1K297"/>
<dbReference type="Gramene" id="Pp3c9_6180V3.1">
    <property type="protein sequence ID" value="PAC:32911240.CDS.1"/>
    <property type="gene ID" value="Pp3c9_6180"/>
</dbReference>
<dbReference type="PANTHER" id="PTHR45927:SF6">
    <property type="entry name" value="PROTEIN LYK5"/>
    <property type="match status" value="1"/>
</dbReference>
<dbReference type="InterPro" id="IPR056563">
    <property type="entry name" value="LysM3_LYK4_5"/>
</dbReference>
<dbReference type="EnsemblPlants" id="Pp3c9_6180V3.2">
    <property type="protein sequence ID" value="PAC:32911241.CDS.1"/>
    <property type="gene ID" value="Pp3c9_6180"/>
</dbReference>
<dbReference type="GeneID" id="112287078"/>
<dbReference type="Pfam" id="PF23472">
    <property type="entry name" value="LysM2_CERK1_LYK3_4_5"/>
    <property type="match status" value="1"/>
</dbReference>
<evidence type="ECO:0000313" key="5">
    <source>
        <dbReference type="EnsemblPlants" id="PAC:32911240.CDS.1"/>
    </source>
</evidence>
<sequence>MALLEKGSPRTWMHRHASLPLLISVLAIFAVEIHPVRAQQQYNNVSGYACTGVQPRCLAYAYYRTQEANATLNSTAALFNTSAANIVAANTNLSSVPATTPLANGSALYIPLDCSCLNNTYQAPTTKVVQAGDTMYNISIITFQALVTYQAIGAANPSIIPETMPVNTILRIPIRCACPTVRQQTDGIKSLLTYPIFPNEELSAIAKKFGHTEEELQVANTLPNSTIAAYTTLLVPQGTSTPGGNAGGPGSAPAPSAASRASQAHWLYSVSLLGVQSLLLLLLFYHAK</sequence>
<dbReference type="RefSeq" id="XP_024385486.1">
    <property type="nucleotide sequence ID" value="XM_024529718.2"/>
</dbReference>
<dbReference type="Gramene" id="Pp3c9_6180V3.2">
    <property type="protein sequence ID" value="PAC:32911241.CDS.1"/>
    <property type="gene ID" value="Pp3c9_6180"/>
</dbReference>
<name>A0A2K1K297_PHYPA</name>
<dbReference type="Pfam" id="PF23473">
    <property type="entry name" value="LysM3_LYK4_5"/>
    <property type="match status" value="1"/>
</dbReference>
<feature type="domain" description="LysM" evidence="3">
    <location>
        <begin position="126"/>
        <end position="173"/>
    </location>
</feature>
<dbReference type="RefSeq" id="XP_024385485.1">
    <property type="nucleotide sequence ID" value="XM_024529717.2"/>
</dbReference>
<dbReference type="Gene3D" id="3.10.350.10">
    <property type="entry name" value="LysM domain"/>
    <property type="match status" value="2"/>
</dbReference>
<organism evidence="4">
    <name type="scientific">Physcomitrium patens</name>
    <name type="common">Spreading-leaved earth moss</name>
    <name type="synonym">Physcomitrella patens</name>
    <dbReference type="NCBI Taxonomy" id="3218"/>
    <lineage>
        <taxon>Eukaryota</taxon>
        <taxon>Viridiplantae</taxon>
        <taxon>Streptophyta</taxon>
        <taxon>Embryophyta</taxon>
        <taxon>Bryophyta</taxon>
        <taxon>Bryophytina</taxon>
        <taxon>Bryopsida</taxon>
        <taxon>Funariidae</taxon>
        <taxon>Funariales</taxon>
        <taxon>Funariaceae</taxon>
        <taxon>Physcomitrium</taxon>
    </lineage>
</organism>
<keyword evidence="1" id="KW-0812">Transmembrane</keyword>
<evidence type="ECO:0000313" key="6">
    <source>
        <dbReference type="Proteomes" id="UP000006727"/>
    </source>
</evidence>
<dbReference type="InterPro" id="IPR018392">
    <property type="entry name" value="LysM"/>
</dbReference>
<evidence type="ECO:0000256" key="1">
    <source>
        <dbReference type="SAM" id="Phobius"/>
    </source>
</evidence>
<reference evidence="4 6" key="2">
    <citation type="journal article" date="2018" name="Plant J.">
        <title>The Physcomitrella patens chromosome-scale assembly reveals moss genome structure and evolution.</title>
        <authorList>
            <person name="Lang D."/>
            <person name="Ullrich K.K."/>
            <person name="Murat F."/>
            <person name="Fuchs J."/>
            <person name="Jenkins J."/>
            <person name="Haas F.B."/>
            <person name="Piednoel M."/>
            <person name="Gundlach H."/>
            <person name="Van Bel M."/>
            <person name="Meyberg R."/>
            <person name="Vives C."/>
            <person name="Morata J."/>
            <person name="Symeonidi A."/>
            <person name="Hiss M."/>
            <person name="Muchero W."/>
            <person name="Kamisugi Y."/>
            <person name="Saleh O."/>
            <person name="Blanc G."/>
            <person name="Decker E.L."/>
            <person name="van Gessel N."/>
            <person name="Grimwood J."/>
            <person name="Hayes R.D."/>
            <person name="Graham S.W."/>
            <person name="Gunter L.E."/>
            <person name="McDaniel S.F."/>
            <person name="Hoernstein S.N.W."/>
            <person name="Larsson A."/>
            <person name="Li F.W."/>
            <person name="Perroud P.F."/>
            <person name="Phillips J."/>
            <person name="Ranjan P."/>
            <person name="Rokshar D.S."/>
            <person name="Rothfels C.J."/>
            <person name="Schneider L."/>
            <person name="Shu S."/>
            <person name="Stevenson D.W."/>
            <person name="Thummler F."/>
            <person name="Tillich M."/>
            <person name="Villarreal Aguilar J.C."/>
            <person name="Widiez T."/>
            <person name="Wong G.K."/>
            <person name="Wymore A."/>
            <person name="Zhang Y."/>
            <person name="Zimmer A.D."/>
            <person name="Quatrano R.S."/>
            <person name="Mayer K.F.X."/>
            <person name="Goodstein D."/>
            <person name="Casacuberta J.M."/>
            <person name="Vandepoele K."/>
            <person name="Reski R."/>
            <person name="Cuming A.C."/>
            <person name="Tuskan G.A."/>
            <person name="Maumus F."/>
            <person name="Salse J."/>
            <person name="Schmutz J."/>
            <person name="Rensing S.A."/>
        </authorList>
    </citation>
    <scope>NUCLEOTIDE SEQUENCE [LARGE SCALE GENOMIC DNA]</scope>
    <source>
        <strain evidence="5 6">cv. Gransden 2004</strain>
    </source>
</reference>
<keyword evidence="2" id="KW-0732">Signal</keyword>
<gene>
    <name evidence="5" type="primary">LOC112287078</name>
    <name evidence="4" type="ORF">PHYPA_012365</name>
</gene>
<dbReference type="CDD" id="cd00118">
    <property type="entry name" value="LysM"/>
    <property type="match status" value="1"/>
</dbReference>
<dbReference type="EnsemblPlants" id="Pp3c9_6180V3.1">
    <property type="protein sequence ID" value="PAC:32911240.CDS.1"/>
    <property type="gene ID" value="Pp3c9_6180"/>
</dbReference>
<feature type="signal peptide" evidence="2">
    <location>
        <begin position="1"/>
        <end position="38"/>
    </location>
</feature>
<feature type="domain" description="LysM" evidence="3">
    <location>
        <begin position="193"/>
        <end position="236"/>
    </location>
</feature>